<evidence type="ECO:0000256" key="4">
    <source>
        <dbReference type="ARBA" id="ARBA00014232"/>
    </source>
</evidence>
<evidence type="ECO:0000256" key="1">
    <source>
        <dbReference type="ARBA" id="ARBA00001984"/>
    </source>
</evidence>
<feature type="compositionally biased region" description="Basic and acidic residues" evidence="15">
    <location>
        <begin position="293"/>
        <end position="305"/>
    </location>
</feature>
<dbReference type="PROSITE" id="PS50280">
    <property type="entry name" value="SET"/>
    <property type="match status" value="1"/>
</dbReference>
<protein>
    <recommendedName>
        <fullName evidence="5">Histone-lysine N-methyltransferase SET9</fullName>
        <ecNumber evidence="12">2.1.1.372</ecNumber>
    </recommendedName>
    <alternativeName>
        <fullName evidence="4">Histone-lysine N-methyltransferase set9</fullName>
    </alternativeName>
    <alternativeName>
        <fullName evidence="13">SET domain protein 9</fullName>
    </alternativeName>
</protein>
<evidence type="ECO:0000313" key="17">
    <source>
        <dbReference type="EMBL" id="QKX59099.1"/>
    </source>
</evidence>
<comment type="subcellular location">
    <subcellularLocation>
        <location evidence="3">Chromosome</location>
    </subcellularLocation>
    <subcellularLocation>
        <location evidence="2">Nucleus</location>
    </subcellularLocation>
</comment>
<feature type="region of interest" description="Disordered" evidence="15">
    <location>
        <begin position="258"/>
        <end position="360"/>
    </location>
</feature>
<evidence type="ECO:0000256" key="9">
    <source>
        <dbReference type="ARBA" id="ARBA00022691"/>
    </source>
</evidence>
<evidence type="ECO:0000256" key="8">
    <source>
        <dbReference type="ARBA" id="ARBA00022679"/>
    </source>
</evidence>
<keyword evidence="18" id="KW-1185">Reference proteome</keyword>
<gene>
    <name evidence="17" type="ORF">TRUGW13939_06230</name>
</gene>
<dbReference type="AlphaFoldDB" id="A0A7H8QYD5"/>
<dbReference type="OrthoDB" id="6627536at2759"/>
<dbReference type="SMART" id="SM00317">
    <property type="entry name" value="SET"/>
    <property type="match status" value="1"/>
</dbReference>
<dbReference type="KEGG" id="trg:TRUGW13939_06230"/>
<feature type="compositionally biased region" description="Polar residues" evidence="15">
    <location>
        <begin position="258"/>
        <end position="271"/>
    </location>
</feature>
<evidence type="ECO:0000256" key="10">
    <source>
        <dbReference type="ARBA" id="ARBA00022853"/>
    </source>
</evidence>
<dbReference type="EC" id="2.1.1.372" evidence="12"/>
<organism evidence="17 18">
    <name type="scientific">Talaromyces rugulosus</name>
    <name type="common">Penicillium rugulosum</name>
    <dbReference type="NCBI Taxonomy" id="121627"/>
    <lineage>
        <taxon>Eukaryota</taxon>
        <taxon>Fungi</taxon>
        <taxon>Dikarya</taxon>
        <taxon>Ascomycota</taxon>
        <taxon>Pezizomycotina</taxon>
        <taxon>Eurotiomycetes</taxon>
        <taxon>Eurotiomycetidae</taxon>
        <taxon>Eurotiales</taxon>
        <taxon>Trichocomaceae</taxon>
        <taxon>Talaromyces</taxon>
        <taxon>Talaromyces sect. Islandici</taxon>
    </lineage>
</organism>
<dbReference type="InterPro" id="IPR025783">
    <property type="entry name" value="Set9_fungi"/>
</dbReference>
<dbReference type="GeneID" id="55993725"/>
<keyword evidence="6" id="KW-0158">Chromosome</keyword>
<dbReference type="InterPro" id="IPR039977">
    <property type="entry name" value="Suv4-20/Set9"/>
</dbReference>
<feature type="compositionally biased region" description="Basic and acidic residues" evidence="15">
    <location>
        <begin position="393"/>
        <end position="405"/>
    </location>
</feature>
<dbReference type="PANTHER" id="PTHR12977">
    <property type="entry name" value="SUPPRESSOR OF VARIEGATION 4-20-RELATED"/>
    <property type="match status" value="1"/>
</dbReference>
<dbReference type="GO" id="GO:0005694">
    <property type="term" value="C:chromosome"/>
    <property type="evidence" value="ECO:0007669"/>
    <property type="project" value="UniProtKB-SubCell"/>
</dbReference>
<proteinExistence type="predicted"/>
<evidence type="ECO:0000256" key="11">
    <source>
        <dbReference type="ARBA" id="ARBA00023242"/>
    </source>
</evidence>
<evidence type="ECO:0000256" key="13">
    <source>
        <dbReference type="ARBA" id="ARBA00030653"/>
    </source>
</evidence>
<dbReference type="InterPro" id="IPR041938">
    <property type="entry name" value="Hist-Lys_N-MTase_N"/>
</dbReference>
<dbReference type="InterPro" id="IPR001214">
    <property type="entry name" value="SET_dom"/>
</dbReference>
<comment type="catalytic activity">
    <reaction evidence="14">
        <text>L-lysyl(20)-[histone H4] + 3 S-adenosyl-L-methionine = N(6),N(6),N(6)-trimethyl-L-lysyl(20)-[histone H4] + 3 S-adenosyl-L-homocysteine + 3 H(+)</text>
        <dbReference type="Rhea" id="RHEA:64456"/>
        <dbReference type="Rhea" id="RHEA-COMP:15554"/>
        <dbReference type="Rhea" id="RHEA-COMP:15998"/>
        <dbReference type="ChEBI" id="CHEBI:15378"/>
        <dbReference type="ChEBI" id="CHEBI:29969"/>
        <dbReference type="ChEBI" id="CHEBI:57856"/>
        <dbReference type="ChEBI" id="CHEBI:59789"/>
        <dbReference type="ChEBI" id="CHEBI:61961"/>
        <dbReference type="EC" id="2.1.1.372"/>
    </reaction>
</comment>
<evidence type="ECO:0000313" key="18">
    <source>
        <dbReference type="Proteomes" id="UP000509510"/>
    </source>
</evidence>
<dbReference type="Pfam" id="PF00856">
    <property type="entry name" value="SET"/>
    <property type="match status" value="1"/>
</dbReference>
<feature type="domain" description="SET" evidence="16">
    <location>
        <begin position="120"/>
        <end position="234"/>
    </location>
</feature>
<evidence type="ECO:0000256" key="14">
    <source>
        <dbReference type="ARBA" id="ARBA00048081"/>
    </source>
</evidence>
<comment type="function">
    <text evidence="1">Histone methyltransferase that trimethylates 'Lys-20' of histone H4 to form H4K20me3.</text>
</comment>
<dbReference type="EMBL" id="CP055900">
    <property type="protein sequence ID" value="QKX59099.1"/>
    <property type="molecule type" value="Genomic_DNA"/>
</dbReference>
<dbReference type="InterPro" id="IPR046341">
    <property type="entry name" value="SET_dom_sf"/>
</dbReference>
<dbReference type="RefSeq" id="XP_035345277.1">
    <property type="nucleotide sequence ID" value="XM_035489384.1"/>
</dbReference>
<keyword evidence="9" id="KW-0949">S-adenosyl-L-methionine</keyword>
<dbReference type="GO" id="GO:0140943">
    <property type="term" value="F:histone H4K20 trimethyltransferase activity"/>
    <property type="evidence" value="ECO:0007669"/>
    <property type="project" value="UniProtKB-EC"/>
</dbReference>
<dbReference type="Gene3D" id="1.10.10.1700">
    <property type="entry name" value="Histone-lysine N-methyltransferase"/>
    <property type="match status" value="1"/>
</dbReference>
<dbReference type="GO" id="GO:0005634">
    <property type="term" value="C:nucleus"/>
    <property type="evidence" value="ECO:0007669"/>
    <property type="project" value="UniProtKB-SubCell"/>
</dbReference>
<evidence type="ECO:0000256" key="7">
    <source>
        <dbReference type="ARBA" id="ARBA00022603"/>
    </source>
</evidence>
<feature type="compositionally biased region" description="Low complexity" evidence="15">
    <location>
        <begin position="424"/>
        <end position="433"/>
    </location>
</feature>
<evidence type="ECO:0000259" key="16">
    <source>
        <dbReference type="PROSITE" id="PS50280"/>
    </source>
</evidence>
<evidence type="ECO:0000256" key="2">
    <source>
        <dbReference type="ARBA" id="ARBA00004123"/>
    </source>
</evidence>
<evidence type="ECO:0000256" key="6">
    <source>
        <dbReference type="ARBA" id="ARBA00022454"/>
    </source>
</evidence>
<evidence type="ECO:0000256" key="5">
    <source>
        <dbReference type="ARBA" id="ARBA00015413"/>
    </source>
</evidence>
<dbReference type="SUPFAM" id="SSF82199">
    <property type="entry name" value="SET domain"/>
    <property type="match status" value="1"/>
</dbReference>
<evidence type="ECO:0000256" key="15">
    <source>
        <dbReference type="SAM" id="MobiDB-lite"/>
    </source>
</evidence>
<feature type="compositionally biased region" description="Low complexity" evidence="15">
    <location>
        <begin position="475"/>
        <end position="486"/>
    </location>
</feature>
<feature type="compositionally biased region" description="Polar residues" evidence="15">
    <location>
        <begin position="461"/>
        <end position="474"/>
    </location>
</feature>
<keyword evidence="7" id="KW-0489">Methyltransferase</keyword>
<dbReference type="PROSITE" id="PS51567">
    <property type="entry name" value="SAM_MT43_SUVAR420_1"/>
    <property type="match status" value="1"/>
</dbReference>
<accession>A0A7H8QYD5</accession>
<dbReference type="PANTHER" id="PTHR12977:SF4">
    <property type="entry name" value="HISTONE-LYSINE N-METHYLTRANSFERASE KMT5B"/>
    <property type="match status" value="1"/>
</dbReference>
<dbReference type="GO" id="GO:0032259">
    <property type="term" value="P:methylation"/>
    <property type="evidence" value="ECO:0007669"/>
    <property type="project" value="UniProtKB-KW"/>
</dbReference>
<evidence type="ECO:0000256" key="12">
    <source>
        <dbReference type="ARBA" id="ARBA00024057"/>
    </source>
</evidence>
<dbReference type="Proteomes" id="UP000509510">
    <property type="component" value="Chromosome III"/>
</dbReference>
<sequence length="745" mass="83740">MPSAKARSSPSVDQRERLTLAKLASYDDVATDALIDRAYFWTTIRKNRTKFAPARGIHEDDVARLLLHKVIVGKDIRAAEQDLLAMTGLRNYLQRLPNDREREWFKRHLRKYINIYLPDCPFEISTTNRYTITEHEATVVARRDIKRDQEIKFLCGTLVSMTRQEELDLDLNRKDFSIVMSSRRKSPSLFLGPARFANHDCDANGRLATRGSDGMQVVAVRDIEAGEEITVSYGEDYFGSDNCECLCESCERAIRNGWSPSMSAPASQVSTPARDEGELATLESPKSVRSQKRKADVDADTDHDSSVYPTPPRESKCDHQNSTLRDAIEPPTTKKRKFDEHSNTCSPSTPSKKGRFERQKSKLREEILISETTESAQDPSFLAQLDQNLSSLAHEKRLDSERTVEGDNSTTAAADRDSTRSSSDESQQSASTAPTSLSENGSNVKIKSVRTDNEKSAPDSAENSQTLNPSTDSCTSTEPSQTTETQAESKEKLDVKVPLPSVEDEVSTSGVRTPGDYTKTAKLLAQRYDRWVECQTCPSWFLQENAYQTRKECPRCERHSKLYGFRWPKTDLDGPDDDEERVMDHRTVHRFLSNDQEAKISRKTRGVIHGATPTPEPSSDARSETEFSDNETRRYTRATRRSLNPLRQKTLLFHNFKCSSNVVNGTIGIMDWDALFFNIATFIAGAFVLDYGADKFVDHTVIVGRRLGISQTLVALLTAGAEYEEVHTIRNVAEVLLLIACPSSQ</sequence>
<feature type="compositionally biased region" description="Basic and acidic residues" evidence="15">
    <location>
        <begin position="619"/>
        <end position="634"/>
    </location>
</feature>
<name>A0A7H8QYD5_TALRU</name>
<keyword evidence="8" id="KW-0808">Transferase</keyword>
<feature type="region of interest" description="Disordered" evidence="15">
    <location>
        <begin position="608"/>
        <end position="634"/>
    </location>
</feature>
<evidence type="ECO:0000256" key="3">
    <source>
        <dbReference type="ARBA" id="ARBA00004286"/>
    </source>
</evidence>
<dbReference type="Gene3D" id="2.170.270.10">
    <property type="entry name" value="SET domain"/>
    <property type="match status" value="1"/>
</dbReference>
<keyword evidence="10" id="KW-0156">Chromatin regulator</keyword>
<feature type="compositionally biased region" description="Basic and acidic residues" evidence="15">
    <location>
        <begin position="414"/>
        <end position="423"/>
    </location>
</feature>
<reference evidence="18" key="1">
    <citation type="submission" date="2020-06" db="EMBL/GenBank/DDBJ databases">
        <title>A chromosome-scale genome assembly of Talaromyces rugulosus W13939.</title>
        <authorList>
            <person name="Wang B."/>
            <person name="Guo L."/>
            <person name="Ye K."/>
            <person name="Wang L."/>
        </authorList>
    </citation>
    <scope>NUCLEOTIDE SEQUENCE [LARGE SCALE GENOMIC DNA]</scope>
    <source>
        <strain evidence="18">W13939</strain>
    </source>
</reference>
<dbReference type="CDD" id="cd10524">
    <property type="entry name" value="SET_Suv4-20-like"/>
    <property type="match status" value="1"/>
</dbReference>
<feature type="region of interest" description="Disordered" evidence="15">
    <location>
        <begin position="393"/>
        <end position="513"/>
    </location>
</feature>
<keyword evidence="11" id="KW-0539">Nucleus</keyword>
<feature type="compositionally biased region" description="Polar residues" evidence="15">
    <location>
        <begin position="434"/>
        <end position="445"/>
    </location>
</feature>